<gene>
    <name evidence="3" type="ORF">AADG42_07310</name>
</gene>
<dbReference type="Gene3D" id="3.10.180.10">
    <property type="entry name" value="2,3-Dihydroxybiphenyl 1,2-Dioxygenase, domain 1"/>
    <property type="match status" value="2"/>
</dbReference>
<dbReference type="EMBL" id="CP154795">
    <property type="protein sequence ID" value="XAN07110.1"/>
    <property type="molecule type" value="Genomic_DNA"/>
</dbReference>
<dbReference type="InterPro" id="IPR004360">
    <property type="entry name" value="Glyas_Fos-R_dOase_dom"/>
</dbReference>
<proteinExistence type="predicted"/>
<dbReference type="RefSeq" id="WP_425308563.1">
    <property type="nucleotide sequence ID" value="NZ_CP154795.1"/>
</dbReference>
<evidence type="ECO:0000313" key="4">
    <source>
        <dbReference type="Proteomes" id="UP001442841"/>
    </source>
</evidence>
<feature type="domain" description="VOC" evidence="2">
    <location>
        <begin position="7"/>
        <end position="121"/>
    </location>
</feature>
<evidence type="ECO:0000256" key="1">
    <source>
        <dbReference type="SAM" id="MobiDB-lite"/>
    </source>
</evidence>
<sequence length="312" mass="34754">MAAAVKSLGYVRVETTDLEQWRHFGADLCGFQVAEDTEEHLALRMDNKAFRWWVNKGEQEKLTALGFEVATKEDLAELTERVREAGYEVTVHTREMARSRSLTEFVSFTDPDGVVDIHLFLGMDDAMTPFASPNGTVFLTGDGGLGHAFQLVGDPDAYRRLYVEILGFKVSDWIDMAMGPTPEAPQIELNFLHCNPRHHTFAYGQIPNGPKLVGHIMVETTDIDAVGRAYDKVVKDKAAPLVLTFGKHSNDKMLSFYMNSPSGFQVEFGTGGVLIDDEKWTPARYNAPQYWGHVRQSGEPPKDPVDRAQAAG</sequence>
<evidence type="ECO:0000259" key="2">
    <source>
        <dbReference type="PROSITE" id="PS51819"/>
    </source>
</evidence>
<evidence type="ECO:0000313" key="3">
    <source>
        <dbReference type="EMBL" id="XAN07110.1"/>
    </source>
</evidence>
<accession>A0ABZ3FN33</accession>
<protein>
    <submittedName>
        <fullName evidence="3">VOC family protein</fullName>
    </submittedName>
</protein>
<reference evidence="3 4" key="1">
    <citation type="submission" date="2024-04" db="EMBL/GenBank/DDBJ databases">
        <title>Isolation of an actinomycete strain from pig manure.</title>
        <authorList>
            <person name="Gong T."/>
            <person name="Yu Z."/>
            <person name="An M."/>
            <person name="Wei C."/>
            <person name="Yang W."/>
            <person name="Liu L."/>
        </authorList>
    </citation>
    <scope>NUCLEOTIDE SEQUENCE [LARGE SCALE GENOMIC DNA]</scope>
    <source>
        <strain evidence="3 4">ZF39</strain>
    </source>
</reference>
<dbReference type="SUPFAM" id="SSF54593">
    <property type="entry name" value="Glyoxalase/Bleomycin resistance protein/Dihydroxybiphenyl dioxygenase"/>
    <property type="match status" value="1"/>
</dbReference>
<dbReference type="Proteomes" id="UP001442841">
    <property type="component" value="Chromosome"/>
</dbReference>
<dbReference type="CDD" id="cd07237">
    <property type="entry name" value="BphC1-RGP6_C_like"/>
    <property type="match status" value="1"/>
</dbReference>
<dbReference type="Pfam" id="PF22632">
    <property type="entry name" value="BphC_D1"/>
    <property type="match status" value="1"/>
</dbReference>
<dbReference type="Pfam" id="PF00903">
    <property type="entry name" value="Glyoxalase"/>
    <property type="match status" value="1"/>
</dbReference>
<feature type="region of interest" description="Disordered" evidence="1">
    <location>
        <begin position="292"/>
        <end position="312"/>
    </location>
</feature>
<feature type="domain" description="VOC" evidence="2">
    <location>
        <begin position="144"/>
        <end position="271"/>
    </location>
</feature>
<dbReference type="InterPro" id="IPR029068">
    <property type="entry name" value="Glyas_Bleomycin-R_OHBP_Dase"/>
</dbReference>
<keyword evidence="4" id="KW-1185">Reference proteome</keyword>
<dbReference type="InterPro" id="IPR037523">
    <property type="entry name" value="VOC_core"/>
</dbReference>
<name>A0ABZ3FN33_9ACTN</name>
<organism evidence="3 4">
    <name type="scientific">Ammonicoccus fulvus</name>
    <dbReference type="NCBI Taxonomy" id="3138240"/>
    <lineage>
        <taxon>Bacteria</taxon>
        <taxon>Bacillati</taxon>
        <taxon>Actinomycetota</taxon>
        <taxon>Actinomycetes</taxon>
        <taxon>Propionibacteriales</taxon>
        <taxon>Propionibacteriaceae</taxon>
        <taxon>Ammonicoccus</taxon>
    </lineage>
</organism>
<dbReference type="CDD" id="cd07252">
    <property type="entry name" value="BphC1-RGP6_N_like"/>
    <property type="match status" value="1"/>
</dbReference>
<dbReference type="PROSITE" id="PS51819">
    <property type="entry name" value="VOC"/>
    <property type="match status" value="2"/>
</dbReference>